<feature type="transmembrane region" description="Helical" evidence="7">
    <location>
        <begin position="214"/>
        <end position="236"/>
    </location>
</feature>
<evidence type="ECO:0000256" key="1">
    <source>
        <dbReference type="ARBA" id="ARBA00004651"/>
    </source>
</evidence>
<gene>
    <name evidence="8" type="ORF">SAMN02745702_02391</name>
</gene>
<keyword evidence="9" id="KW-1185">Reference proteome</keyword>
<dbReference type="EMBL" id="FUYA01000008">
    <property type="protein sequence ID" value="SKA77889.1"/>
    <property type="molecule type" value="Genomic_DNA"/>
</dbReference>
<keyword evidence="5 7" id="KW-1133">Transmembrane helix</keyword>
<dbReference type="RefSeq" id="WP_078685670.1">
    <property type="nucleotide sequence ID" value="NZ_FUYA01000008.1"/>
</dbReference>
<evidence type="ECO:0000256" key="3">
    <source>
        <dbReference type="ARBA" id="ARBA00022475"/>
    </source>
</evidence>
<evidence type="ECO:0000256" key="6">
    <source>
        <dbReference type="ARBA" id="ARBA00023136"/>
    </source>
</evidence>
<keyword evidence="4 7" id="KW-0812">Transmembrane</keyword>
<comment type="similarity">
    <text evidence="2">Belongs to the UPF0718 family.</text>
</comment>
<dbReference type="PANTHER" id="PTHR34184:SF4">
    <property type="entry name" value="UPF0718 PROTEIN YCGR"/>
    <property type="match status" value="1"/>
</dbReference>
<evidence type="ECO:0000313" key="9">
    <source>
        <dbReference type="Proteomes" id="UP000189733"/>
    </source>
</evidence>
<keyword evidence="6 7" id="KW-0472">Membrane</keyword>
<evidence type="ECO:0000313" key="8">
    <source>
        <dbReference type="EMBL" id="SKA77889.1"/>
    </source>
</evidence>
<feature type="transmembrane region" description="Helical" evidence="7">
    <location>
        <begin position="351"/>
        <end position="369"/>
    </location>
</feature>
<feature type="transmembrane region" description="Helical" evidence="7">
    <location>
        <begin position="280"/>
        <end position="304"/>
    </location>
</feature>
<dbReference type="PANTHER" id="PTHR34184">
    <property type="entry name" value="UPF0718 PROTEIN YCGR"/>
    <property type="match status" value="1"/>
</dbReference>
<organism evidence="8 9">
    <name type="scientific">Desulfobaculum bizertense DSM 18034</name>
    <dbReference type="NCBI Taxonomy" id="1121442"/>
    <lineage>
        <taxon>Bacteria</taxon>
        <taxon>Pseudomonadati</taxon>
        <taxon>Thermodesulfobacteriota</taxon>
        <taxon>Desulfovibrionia</taxon>
        <taxon>Desulfovibrionales</taxon>
        <taxon>Desulfovibrionaceae</taxon>
        <taxon>Desulfobaculum</taxon>
    </lineage>
</organism>
<dbReference type="AlphaFoldDB" id="A0A1T4WL26"/>
<feature type="transmembrane region" description="Helical" evidence="7">
    <location>
        <begin position="311"/>
        <end position="331"/>
    </location>
</feature>
<sequence length="375" mass="39381">MAFLTTFAHDTWVILNESAPYVLLGFFVAALVKTFVPDDFVVRHLGKESWSSVFKASILGVPLPLCSCGVIPAATGLRKQGASRGATTAFLISTPETGADSIAVTWALLDPVMTIMRPLAAFVTASVAGLLANVIPEKKSEAPAFETIFPMAEKPAPHTHDSHDNCSCSDSDAGCGCSSGCGCHSTTEEMKSTPLAKRFKGGMEFAFGEMLSDIGVWLLGGILVAGLIGALIPDGFFTEMLGGEWTSLLVMLVFGVPLYVCATASTPIAASLALKGLSPGAALVFLLAGPATNAATIAVVSRVLGKKAVSIYLGSIAICSLGLGWLTNKIYASLGMDITSWVRETHIDEVTPFSIVCVVVLLALVFRSLRKKHVH</sequence>
<evidence type="ECO:0008006" key="10">
    <source>
        <dbReference type="Google" id="ProtNLM"/>
    </source>
</evidence>
<dbReference type="STRING" id="1121442.SAMN02745702_02391"/>
<evidence type="ECO:0000256" key="5">
    <source>
        <dbReference type="ARBA" id="ARBA00022989"/>
    </source>
</evidence>
<dbReference type="InterPro" id="IPR005524">
    <property type="entry name" value="DUF318"/>
</dbReference>
<dbReference type="GO" id="GO:0005886">
    <property type="term" value="C:plasma membrane"/>
    <property type="evidence" value="ECO:0007669"/>
    <property type="project" value="UniProtKB-SubCell"/>
</dbReference>
<name>A0A1T4WL26_9BACT</name>
<comment type="subcellular location">
    <subcellularLocation>
        <location evidence="1">Cell membrane</location>
        <topology evidence="1">Multi-pass membrane protein</topology>
    </subcellularLocation>
</comment>
<feature type="transmembrane region" description="Helical" evidence="7">
    <location>
        <begin position="248"/>
        <end position="274"/>
    </location>
</feature>
<dbReference type="Proteomes" id="UP000189733">
    <property type="component" value="Unassembled WGS sequence"/>
</dbReference>
<evidence type="ECO:0000256" key="4">
    <source>
        <dbReference type="ARBA" id="ARBA00022692"/>
    </source>
</evidence>
<reference evidence="8 9" key="1">
    <citation type="submission" date="2017-02" db="EMBL/GenBank/DDBJ databases">
        <authorList>
            <person name="Peterson S.W."/>
        </authorList>
    </citation>
    <scope>NUCLEOTIDE SEQUENCE [LARGE SCALE GENOMIC DNA]</scope>
    <source>
        <strain evidence="8 9">DSM 18034</strain>
    </source>
</reference>
<dbReference type="NCBIfam" id="NF033936">
    <property type="entry name" value="CuZnOut_SO0444"/>
    <property type="match status" value="1"/>
</dbReference>
<evidence type="ECO:0000256" key="7">
    <source>
        <dbReference type="SAM" id="Phobius"/>
    </source>
</evidence>
<dbReference type="Pfam" id="PF03773">
    <property type="entry name" value="ArsP_1"/>
    <property type="match status" value="1"/>
</dbReference>
<dbReference type="InterPro" id="IPR052923">
    <property type="entry name" value="UPF0718"/>
</dbReference>
<accession>A0A1T4WL26</accession>
<evidence type="ECO:0000256" key="2">
    <source>
        <dbReference type="ARBA" id="ARBA00006386"/>
    </source>
</evidence>
<proteinExistence type="inferred from homology"/>
<dbReference type="OrthoDB" id="9770315at2"/>
<protein>
    <recommendedName>
        <fullName evidence="10">Permease</fullName>
    </recommendedName>
</protein>
<keyword evidence="3" id="KW-1003">Cell membrane</keyword>